<dbReference type="Pfam" id="PF00514">
    <property type="entry name" value="Arm"/>
    <property type="match status" value="1"/>
</dbReference>
<dbReference type="AlphaFoldDB" id="A0A5N6PMJ7"/>
<dbReference type="SUPFAM" id="SSF48371">
    <property type="entry name" value="ARM repeat"/>
    <property type="match status" value="1"/>
</dbReference>
<dbReference type="SMART" id="SM00185">
    <property type="entry name" value="ARM"/>
    <property type="match status" value="2"/>
</dbReference>
<dbReference type="Proteomes" id="UP000326396">
    <property type="component" value="Linkage Group LG11"/>
</dbReference>
<dbReference type="SUPFAM" id="SSF54626">
    <property type="entry name" value="Chalcone isomerase"/>
    <property type="match status" value="1"/>
</dbReference>
<dbReference type="InterPro" id="IPR016024">
    <property type="entry name" value="ARM-type_fold"/>
</dbReference>
<keyword evidence="2" id="KW-0677">Repeat</keyword>
<name>A0A5N6PMJ7_9ASTR</name>
<dbReference type="PANTHER" id="PTHR47284">
    <property type="entry name" value="FATTY-ACID-BINDING PROTEIN 2"/>
    <property type="match status" value="1"/>
</dbReference>
<evidence type="ECO:0000313" key="6">
    <source>
        <dbReference type="Proteomes" id="UP000326396"/>
    </source>
</evidence>
<reference evidence="5 6" key="1">
    <citation type="submission" date="2019-05" db="EMBL/GenBank/DDBJ databases">
        <title>Mikania micrantha, genome provides insights into the molecular mechanism of rapid growth.</title>
        <authorList>
            <person name="Liu B."/>
        </authorList>
    </citation>
    <scope>NUCLEOTIDE SEQUENCE [LARGE SCALE GENOMIC DNA]</scope>
    <source>
        <strain evidence="5">NLD-2019</strain>
        <tissue evidence="5">Leaf</tissue>
    </source>
</reference>
<proteinExistence type="inferred from homology"/>
<dbReference type="InterPro" id="IPR016089">
    <property type="entry name" value="Chalcone_isomerase_bundle_sf"/>
</dbReference>
<dbReference type="InterPro" id="IPR011989">
    <property type="entry name" value="ARM-like"/>
</dbReference>
<dbReference type="Pfam" id="PF16035">
    <property type="entry name" value="Chalcone_2"/>
    <property type="match status" value="1"/>
</dbReference>
<dbReference type="Gene3D" id="3.50.70.10">
    <property type="match status" value="1"/>
</dbReference>
<organism evidence="5 6">
    <name type="scientific">Mikania micrantha</name>
    <name type="common">bitter vine</name>
    <dbReference type="NCBI Taxonomy" id="192012"/>
    <lineage>
        <taxon>Eukaryota</taxon>
        <taxon>Viridiplantae</taxon>
        <taxon>Streptophyta</taxon>
        <taxon>Embryophyta</taxon>
        <taxon>Tracheophyta</taxon>
        <taxon>Spermatophyta</taxon>
        <taxon>Magnoliopsida</taxon>
        <taxon>eudicotyledons</taxon>
        <taxon>Gunneridae</taxon>
        <taxon>Pentapetalae</taxon>
        <taxon>asterids</taxon>
        <taxon>campanulids</taxon>
        <taxon>Asterales</taxon>
        <taxon>Asteraceae</taxon>
        <taxon>Asteroideae</taxon>
        <taxon>Heliantheae alliance</taxon>
        <taxon>Eupatorieae</taxon>
        <taxon>Mikania</taxon>
    </lineage>
</organism>
<dbReference type="GO" id="GO:0016872">
    <property type="term" value="F:intramolecular lyase activity"/>
    <property type="evidence" value="ECO:0007669"/>
    <property type="project" value="InterPro"/>
</dbReference>
<evidence type="ECO:0000256" key="1">
    <source>
        <dbReference type="ARBA" id="ARBA00007166"/>
    </source>
</evidence>
<feature type="domain" description="Chalcone isomerase" evidence="4">
    <location>
        <begin position="290"/>
        <end position="462"/>
    </location>
</feature>
<dbReference type="Gene3D" id="1.25.10.10">
    <property type="entry name" value="Leucine-rich Repeat Variant"/>
    <property type="match status" value="1"/>
</dbReference>
<gene>
    <name evidence="5" type="ORF">E3N88_05762</name>
</gene>
<dbReference type="InterPro" id="IPR000225">
    <property type="entry name" value="Armadillo"/>
</dbReference>
<dbReference type="Gene3D" id="1.10.890.20">
    <property type="match status" value="1"/>
</dbReference>
<dbReference type="GO" id="GO:0009570">
    <property type="term" value="C:chloroplast stroma"/>
    <property type="evidence" value="ECO:0007669"/>
    <property type="project" value="TreeGrafter"/>
</dbReference>
<dbReference type="GO" id="GO:0005504">
    <property type="term" value="F:fatty acid binding"/>
    <property type="evidence" value="ECO:0007669"/>
    <property type="project" value="TreeGrafter"/>
</dbReference>
<feature type="region of interest" description="Disordered" evidence="3">
    <location>
        <begin position="1"/>
        <end position="20"/>
    </location>
</feature>
<dbReference type="InterPro" id="IPR036298">
    <property type="entry name" value="Chalcone_isomerase_sf"/>
</dbReference>
<dbReference type="PANTHER" id="PTHR47284:SF3">
    <property type="entry name" value="FATTY-ACID-BINDING PROTEIN 2"/>
    <property type="match status" value="1"/>
</dbReference>
<dbReference type="OrthoDB" id="18193at2759"/>
<evidence type="ECO:0000313" key="5">
    <source>
        <dbReference type="EMBL" id="KAD6794866.1"/>
    </source>
</evidence>
<protein>
    <recommendedName>
        <fullName evidence="4">Chalcone isomerase domain-containing protein</fullName>
    </recommendedName>
</protein>
<evidence type="ECO:0000256" key="3">
    <source>
        <dbReference type="SAM" id="MobiDB-lite"/>
    </source>
</evidence>
<evidence type="ECO:0000259" key="4">
    <source>
        <dbReference type="Pfam" id="PF16035"/>
    </source>
</evidence>
<dbReference type="InterPro" id="IPR016088">
    <property type="entry name" value="Chalcone_isomerase_3-sand"/>
</dbReference>
<dbReference type="InterPro" id="IPR016087">
    <property type="entry name" value="Chalcone_isomerase"/>
</dbReference>
<comment type="caution">
    <text evidence="5">The sequence shown here is derived from an EMBL/GenBank/DDBJ whole genome shotgun (WGS) entry which is preliminary data.</text>
</comment>
<keyword evidence="6" id="KW-1185">Reference proteome</keyword>
<accession>A0A5N6PMJ7</accession>
<dbReference type="EMBL" id="SZYD01000003">
    <property type="protein sequence ID" value="KAD6794866.1"/>
    <property type="molecule type" value="Genomic_DNA"/>
</dbReference>
<comment type="similarity">
    <text evidence="1">Belongs to the chalcone isomerase family.</text>
</comment>
<evidence type="ECO:0000256" key="2">
    <source>
        <dbReference type="ARBA" id="ARBA00022737"/>
    </source>
</evidence>
<sequence>MMKSTLKDGGAWRKKVRRDRKQTAIVKESCPSWTRKRDRSSEFDALPSAITSVLKQRHKRDCQFNSFLMDLDDGKARFFPVASLSPSQYLYHISSLVDTSCYHYRHQHNPGSLTIQETVSYISKFTSSVLSWRASGSNTNTSPKKHEFSANPTYFSSKNHGLSSFFINYRRKALEIPELFNKFSRFAIKQLLGKAKDLQFIPAISLAGNLVPPLDNLSRNFLVVSNESVNAIAGRSINHNPCEVTQRRCGDFDGNHSCSERSVEPRTGIEFPTILDNIFGASNSSLNTEVLVGTGSKTMKIIKIKSLKLYAFGFYVHPYDVCNKLGSKYASLSEDEVTKHHNFYADLLREDISMTVRLVVSCNGIKISTVKDAFEKSLRARLVKMNPDTDYDCLRSFGSLFSKDIPIRAGTTIKFQRTSDGQFVTEIEGNRIGVVHSRDLCRAFFDMYIGDGPVSEQTKTEIGENVTNIMKSSHLRLDPDPNSWLISSSLRAWATRPILAVTPRRLLLPSSFRLPQATCGLVFLSPASSDCFRVPAFRLLIRRRSPVLTASGLPTSVHCSELKEKIVANLANFAYDPYNYTFLRQLNVLELFLDCITEPNEKLIEFGAGGICNSCIDPENAEVIIKCDGVPLLIQCLSSPVKNTVNYALAALYYLCNASTKEAILRPEVVDIIKRYAAAGAVSVSFSNLAQAFIDKHIT</sequence>